<evidence type="ECO:0000256" key="5">
    <source>
        <dbReference type="ARBA" id="ARBA00022989"/>
    </source>
</evidence>
<dbReference type="PANTHER" id="PTHR31064">
    <property type="entry name" value="POTASSIUM TRANSPORT PROTEIN DDB_G0292412-RELATED"/>
    <property type="match status" value="1"/>
</dbReference>
<name>A0A843W8B5_COLES</name>
<keyword evidence="6" id="KW-0406">Ion transport</keyword>
<feature type="transmembrane region" description="Helical" evidence="9">
    <location>
        <begin position="56"/>
        <end position="74"/>
    </location>
</feature>
<keyword evidence="11" id="KW-1185">Reference proteome</keyword>
<dbReference type="PANTHER" id="PTHR31064:SF30">
    <property type="entry name" value="HIGH-AFFINITY POTASSIUM TRANSPORT PROTEIN-RELATED"/>
    <property type="match status" value="1"/>
</dbReference>
<feature type="region of interest" description="Disordered" evidence="8">
    <location>
        <begin position="1"/>
        <end position="24"/>
    </location>
</feature>
<dbReference type="GO" id="GO:0098662">
    <property type="term" value="P:inorganic cation transmembrane transport"/>
    <property type="evidence" value="ECO:0007669"/>
    <property type="project" value="UniProtKB-ARBA"/>
</dbReference>
<feature type="transmembrane region" description="Helical" evidence="9">
    <location>
        <begin position="119"/>
        <end position="143"/>
    </location>
</feature>
<evidence type="ECO:0000256" key="3">
    <source>
        <dbReference type="ARBA" id="ARBA00022448"/>
    </source>
</evidence>
<comment type="caution">
    <text evidence="10">The sequence shown here is derived from an EMBL/GenBank/DDBJ whole genome shotgun (WGS) entry which is preliminary data.</text>
</comment>
<dbReference type="GO" id="GO:0030001">
    <property type="term" value="P:metal ion transport"/>
    <property type="evidence" value="ECO:0007669"/>
    <property type="project" value="UniProtKB-ARBA"/>
</dbReference>
<feature type="transmembrane region" description="Helical" evidence="9">
    <location>
        <begin position="529"/>
        <end position="550"/>
    </location>
</feature>
<keyword evidence="7 9" id="KW-0472">Membrane</keyword>
<keyword evidence="4 9" id="KW-0812">Transmembrane</keyword>
<proteinExistence type="inferred from homology"/>
<comment type="subcellular location">
    <subcellularLocation>
        <location evidence="1">Membrane</location>
        <topology evidence="1">Multi-pass membrane protein</topology>
    </subcellularLocation>
</comment>
<feature type="transmembrane region" description="Helical" evidence="9">
    <location>
        <begin position="353"/>
        <end position="371"/>
    </location>
</feature>
<reference evidence="10" key="1">
    <citation type="submission" date="2017-07" db="EMBL/GenBank/DDBJ databases">
        <title>Taro Niue Genome Assembly and Annotation.</title>
        <authorList>
            <person name="Atibalentja N."/>
            <person name="Keating K."/>
            <person name="Fields C.J."/>
        </authorList>
    </citation>
    <scope>NUCLEOTIDE SEQUENCE</scope>
    <source>
        <strain evidence="10">Niue_2</strain>
        <tissue evidence="10">Leaf</tissue>
    </source>
</reference>
<dbReference type="SMR" id="A0A843W8B5"/>
<feature type="transmembrane region" description="Helical" evidence="9">
    <location>
        <begin position="407"/>
        <end position="424"/>
    </location>
</feature>
<keyword evidence="5 9" id="KW-1133">Transmembrane helix</keyword>
<evidence type="ECO:0000256" key="1">
    <source>
        <dbReference type="ARBA" id="ARBA00004141"/>
    </source>
</evidence>
<dbReference type="GO" id="GO:0008324">
    <property type="term" value="F:monoatomic cation transmembrane transporter activity"/>
    <property type="evidence" value="ECO:0007669"/>
    <property type="project" value="InterPro"/>
</dbReference>
<dbReference type="InterPro" id="IPR003445">
    <property type="entry name" value="Cat_transpt"/>
</dbReference>
<keyword evidence="3" id="KW-0813">Transport</keyword>
<evidence type="ECO:0000256" key="7">
    <source>
        <dbReference type="ARBA" id="ARBA00023136"/>
    </source>
</evidence>
<evidence type="ECO:0000256" key="4">
    <source>
        <dbReference type="ARBA" id="ARBA00022692"/>
    </source>
</evidence>
<evidence type="ECO:0000256" key="6">
    <source>
        <dbReference type="ARBA" id="ARBA00023065"/>
    </source>
</evidence>
<evidence type="ECO:0000313" key="10">
    <source>
        <dbReference type="EMBL" id="MQM03607.1"/>
    </source>
</evidence>
<dbReference type="GO" id="GO:0005886">
    <property type="term" value="C:plasma membrane"/>
    <property type="evidence" value="ECO:0007669"/>
    <property type="project" value="TreeGrafter"/>
</dbReference>
<evidence type="ECO:0000256" key="9">
    <source>
        <dbReference type="SAM" id="Phobius"/>
    </source>
</evidence>
<dbReference type="Proteomes" id="UP000652761">
    <property type="component" value="Unassembled WGS sequence"/>
</dbReference>
<dbReference type="AlphaFoldDB" id="A0A843W8B5"/>
<evidence type="ECO:0000256" key="2">
    <source>
        <dbReference type="ARBA" id="ARBA00010864"/>
    </source>
</evidence>
<accession>A0A843W8B5</accession>
<dbReference type="Pfam" id="PF02386">
    <property type="entry name" value="TrkH"/>
    <property type="match status" value="1"/>
</dbReference>
<sequence>MDMSPSQSQSPSGMISSAHRSPGEPSLQLFPLPRKPFRVHAVLPLHKFLATRVHPIWLHLCYFASLSLLGFLLLKLIPPRAAATAPAQAPSGLDVFFMSVSAATVSSMGVVEMEFFSNLQLVVLTVLMLMGGEVFTSMLALYLRRLDVEHEERETTGELVASDDVHGRRSDDHIELGARMAAAPGSTDTADGRKLQLRPLTAPTSSTADREYLRTRAARCLGFVVLGYFLAANLVGSSLVLAYLNAVPTARDVVRSKNIPLPTFAVFSVVSSFGNCGFIPTNENMIVFREHSGLLLLIAAVILAGNTLYPPLLRAAIWAVGRWTGRAEYEHMVRNRAEMEYDHLLPARHCHCLAATVAGFVLVQAVAFCCMEWRSGGLEGMGGYQKVVAALFMAVNSRHAGESVVDLARVSSAVLVLYVVMMYLPPYTAFMPVGNDHDHAHSGDQPEKDETAQGVPIGENLIFSQLSYIAVFTILICITERKKLSQDPLNFNVLSIVIEVVSAYGNVGFSTGYSCGRRLKADSDCKDMWYGFSGRWSDGGKLLLICVMLFGRLKKFGINKGGKAWKLA</sequence>
<organism evidence="10 11">
    <name type="scientific">Colocasia esculenta</name>
    <name type="common">Wild taro</name>
    <name type="synonym">Arum esculentum</name>
    <dbReference type="NCBI Taxonomy" id="4460"/>
    <lineage>
        <taxon>Eukaryota</taxon>
        <taxon>Viridiplantae</taxon>
        <taxon>Streptophyta</taxon>
        <taxon>Embryophyta</taxon>
        <taxon>Tracheophyta</taxon>
        <taxon>Spermatophyta</taxon>
        <taxon>Magnoliopsida</taxon>
        <taxon>Liliopsida</taxon>
        <taxon>Araceae</taxon>
        <taxon>Aroideae</taxon>
        <taxon>Colocasieae</taxon>
        <taxon>Colocasia</taxon>
    </lineage>
</organism>
<feature type="transmembrane region" description="Helical" evidence="9">
    <location>
        <begin position="491"/>
        <end position="509"/>
    </location>
</feature>
<gene>
    <name evidence="10" type="ORF">Taro_036397</name>
</gene>
<feature type="compositionally biased region" description="Low complexity" evidence="8">
    <location>
        <begin position="1"/>
        <end position="17"/>
    </location>
</feature>
<feature type="transmembrane region" description="Helical" evidence="9">
    <location>
        <begin position="461"/>
        <end position="479"/>
    </location>
</feature>
<feature type="transmembrane region" description="Helical" evidence="9">
    <location>
        <begin position="264"/>
        <end position="281"/>
    </location>
</feature>
<feature type="transmembrane region" description="Helical" evidence="9">
    <location>
        <begin position="293"/>
        <end position="312"/>
    </location>
</feature>
<feature type="transmembrane region" description="Helical" evidence="9">
    <location>
        <begin position="220"/>
        <end position="244"/>
    </location>
</feature>
<evidence type="ECO:0000313" key="11">
    <source>
        <dbReference type="Proteomes" id="UP000652761"/>
    </source>
</evidence>
<dbReference type="InterPro" id="IPR051143">
    <property type="entry name" value="TrkH_K-transport"/>
</dbReference>
<evidence type="ECO:0000256" key="8">
    <source>
        <dbReference type="SAM" id="MobiDB-lite"/>
    </source>
</evidence>
<protein>
    <submittedName>
        <fullName evidence="10">Uncharacterized protein</fullName>
    </submittedName>
</protein>
<comment type="similarity">
    <text evidence="2">Belongs to the TrkH potassium transport family. HKT (TC 2.A.38.3) subfamily.</text>
</comment>
<dbReference type="OrthoDB" id="9999863at2759"/>
<feature type="transmembrane region" description="Helical" evidence="9">
    <location>
        <begin position="95"/>
        <end position="113"/>
    </location>
</feature>
<dbReference type="EMBL" id="NMUH01003066">
    <property type="protein sequence ID" value="MQM03607.1"/>
    <property type="molecule type" value="Genomic_DNA"/>
</dbReference>